<evidence type="ECO:0008006" key="5">
    <source>
        <dbReference type="Google" id="ProtNLM"/>
    </source>
</evidence>
<dbReference type="EMBL" id="WERX01000033">
    <property type="protein sequence ID" value="MDV7694987.1"/>
    <property type="molecule type" value="Genomic_DNA"/>
</dbReference>
<evidence type="ECO:0000313" key="2">
    <source>
        <dbReference type="EMBL" id="OAD63434.1"/>
    </source>
</evidence>
<sequence>MKRKTLVISVAVVVCALIVGFLAIDFSGSTDGAKKFLNKYPIATVAKDQGTDDQYDITFKKPIKVPKTKNRSAMIFNLTYIEDDKGSRVPRFYESG</sequence>
<evidence type="ECO:0000313" key="1">
    <source>
        <dbReference type="EMBL" id="MDV7694987.1"/>
    </source>
</evidence>
<dbReference type="Proteomes" id="UP001275867">
    <property type="component" value="Unassembled WGS sequence"/>
</dbReference>
<reference evidence="2 3" key="1">
    <citation type="submission" date="2016-05" db="EMBL/GenBank/DDBJ databases">
        <title>Draft genome sequence of Pediococcus parvulus 2.6, a probiotic beta-glucan producer strain.</title>
        <authorList>
            <person name="Mohedano M.L."/>
            <person name="Perez-Ramos A."/>
            <person name="Duenas M.T."/>
            <person name="Lamontanara A."/>
            <person name="Orru L."/>
            <person name="Spano G."/>
            <person name="Capozzi V."/>
            <person name="Lopez P."/>
        </authorList>
    </citation>
    <scope>NUCLEOTIDE SEQUENCE [LARGE SCALE GENOMIC DNA]</scope>
    <source>
        <strain evidence="2 3">2.6</strain>
    </source>
</reference>
<dbReference type="RefSeq" id="WP_057782793.1">
    <property type="nucleotide sequence ID" value="NZ_BJWE01000005.1"/>
</dbReference>
<organism evidence="1 4">
    <name type="scientific">Pediococcus parvulus</name>
    <dbReference type="NCBI Taxonomy" id="54062"/>
    <lineage>
        <taxon>Bacteria</taxon>
        <taxon>Bacillati</taxon>
        <taxon>Bacillota</taxon>
        <taxon>Bacilli</taxon>
        <taxon>Lactobacillales</taxon>
        <taxon>Lactobacillaceae</taxon>
        <taxon>Pediococcus</taxon>
    </lineage>
</organism>
<name>A0A176THD2_9LACO</name>
<gene>
    <name evidence="2" type="ORF">A7K95_09570</name>
    <name evidence="1" type="ORF">GA842_09000</name>
</gene>
<comment type="caution">
    <text evidence="1">The sequence shown here is derived from an EMBL/GenBank/DDBJ whole genome shotgun (WGS) entry which is preliminary data.</text>
</comment>
<keyword evidence="3" id="KW-1185">Reference proteome</keyword>
<dbReference type="EMBL" id="LXND01000075">
    <property type="protein sequence ID" value="OAD63434.1"/>
    <property type="molecule type" value="Genomic_DNA"/>
</dbReference>
<evidence type="ECO:0000313" key="3">
    <source>
        <dbReference type="Proteomes" id="UP000077280"/>
    </source>
</evidence>
<dbReference type="Proteomes" id="UP000077280">
    <property type="component" value="Unassembled WGS sequence"/>
</dbReference>
<evidence type="ECO:0000313" key="4">
    <source>
        <dbReference type="Proteomes" id="UP001275867"/>
    </source>
</evidence>
<dbReference type="AlphaFoldDB" id="A0A176THD2"/>
<reference evidence="1" key="2">
    <citation type="submission" date="2019-10" db="EMBL/GenBank/DDBJ databases">
        <title>Malate fermentation in French cider.</title>
        <authorList>
            <person name="Cousin F.J."/>
            <person name="Medina Fernandez S."/>
            <person name="Misery B."/>
            <person name="Laplace J.-M."/>
            <person name="Cretenet M."/>
        </authorList>
    </citation>
    <scope>NUCLEOTIDE SEQUENCE</scope>
    <source>
        <strain evidence="1">UCMA15901</strain>
    </source>
</reference>
<proteinExistence type="predicted"/>
<protein>
    <recommendedName>
        <fullName evidence="5">DUF5067 domain-containing protein</fullName>
    </recommendedName>
</protein>
<accession>A0A176THD2</accession>
<dbReference type="GeneID" id="93383829"/>